<dbReference type="RefSeq" id="WP_274153565.1">
    <property type="nucleotide sequence ID" value="NZ_CP117812.1"/>
</dbReference>
<dbReference type="EMBL" id="CP117812">
    <property type="protein sequence ID" value="WDE98696.1"/>
    <property type="molecule type" value="Genomic_DNA"/>
</dbReference>
<keyword evidence="1" id="KW-0378">Hydrolase</keyword>
<keyword evidence="3" id="KW-1185">Reference proteome</keyword>
<dbReference type="SUPFAM" id="SSF55909">
    <property type="entry name" value="Pentein"/>
    <property type="match status" value="1"/>
</dbReference>
<evidence type="ECO:0000256" key="1">
    <source>
        <dbReference type="ARBA" id="ARBA00022801"/>
    </source>
</evidence>
<dbReference type="InterPro" id="IPR007466">
    <property type="entry name" value="Peptidyl-Arg-deiminase_porph"/>
</dbReference>
<evidence type="ECO:0000313" key="3">
    <source>
        <dbReference type="Proteomes" id="UP001214250"/>
    </source>
</evidence>
<dbReference type="Pfam" id="PF04371">
    <property type="entry name" value="PAD_porph"/>
    <property type="match status" value="1"/>
</dbReference>
<gene>
    <name evidence="2" type="ORF">PQO03_12700</name>
</gene>
<evidence type="ECO:0000313" key="2">
    <source>
        <dbReference type="EMBL" id="WDE98696.1"/>
    </source>
</evidence>
<name>A0ABY7W0Y7_9BACT</name>
<proteinExistence type="predicted"/>
<dbReference type="PANTHER" id="PTHR31377">
    <property type="entry name" value="AGMATINE DEIMINASE-RELATED"/>
    <property type="match status" value="1"/>
</dbReference>
<dbReference type="Proteomes" id="UP001214250">
    <property type="component" value="Chromosome 2"/>
</dbReference>
<organism evidence="2 3">
    <name type="scientific">Lentisphaera profundi</name>
    <dbReference type="NCBI Taxonomy" id="1658616"/>
    <lineage>
        <taxon>Bacteria</taxon>
        <taxon>Pseudomonadati</taxon>
        <taxon>Lentisphaerota</taxon>
        <taxon>Lentisphaeria</taxon>
        <taxon>Lentisphaerales</taxon>
        <taxon>Lentisphaeraceae</taxon>
        <taxon>Lentisphaera</taxon>
    </lineage>
</organism>
<accession>A0ABY7W0Y7</accession>
<dbReference type="PANTHER" id="PTHR31377:SF0">
    <property type="entry name" value="AGMATINE DEIMINASE-RELATED"/>
    <property type="match status" value="1"/>
</dbReference>
<sequence>MSMPAEWHPQSAIYLAWPCSDKIWSHSRPQILEDFAKLISAISDFTKVKLLCEKSFQEQAKHHIGSLNNIELIDLATDDVWCRDFGPIFVKNPKKEVHIINWDFNAWGGKFADYAKDNAIAKQIATINAIDCISPDFILEGGAIEVNGQGLAISTESVIYNTNRNPAQSRPALIDAIKEHFGVSEIIMLEGGLVNDDTDGHIDNITRFFKEDGVLTCTCDDRNPNFETLQKNLKQLQNFESAHEKYLEIVELPLPDPIYLNGEILPASYANFLISNQAVFIPEFGQTRKDLEAQEILQQCFPDKKIIPIDCRLFVIEGGGIHCLSQQEITL</sequence>
<protein>
    <submittedName>
        <fullName evidence="2">Agmatine deiminase family protein</fullName>
    </submittedName>
</protein>
<dbReference type="Gene3D" id="3.75.10.10">
    <property type="entry name" value="L-arginine/glycine Amidinotransferase, Chain A"/>
    <property type="match status" value="1"/>
</dbReference>
<reference evidence="2 3" key="1">
    <citation type="submission" date="2023-02" db="EMBL/GenBank/DDBJ databases">
        <title>Genome sequence of Lentisphaera profundi SAORIC-696.</title>
        <authorList>
            <person name="Kim e."/>
            <person name="Cho J.-C."/>
            <person name="Choi A."/>
            <person name="Kang I."/>
        </authorList>
    </citation>
    <scope>NUCLEOTIDE SEQUENCE [LARGE SCALE GENOMIC DNA]</scope>
    <source>
        <strain evidence="2 3">SAORIC-696</strain>
    </source>
</reference>